<accession>A0ABP5K532</accession>
<sequence>MRQAPQTRLRLPPGAENQRTTGEGAPRGFVGRQDVRGYRDRAQRPSAQKACAQKAWTPCQGARDPRGFHG</sequence>
<protein>
    <submittedName>
        <fullName evidence="2">Uncharacterized protein</fullName>
    </submittedName>
</protein>
<comment type="caution">
    <text evidence="2">The sequence shown here is derived from an EMBL/GenBank/DDBJ whole genome shotgun (WGS) entry which is preliminary data.</text>
</comment>
<gene>
    <name evidence="2" type="ORF">GCM10009825_05360</name>
</gene>
<dbReference type="EMBL" id="BAAAQB010000008">
    <property type="protein sequence ID" value="GAA2127371.1"/>
    <property type="molecule type" value="Genomic_DNA"/>
</dbReference>
<name>A0ABP5K532_9MICC</name>
<evidence type="ECO:0000313" key="2">
    <source>
        <dbReference type="EMBL" id="GAA2127371.1"/>
    </source>
</evidence>
<organism evidence="2 3">
    <name type="scientific">Arthrobacter humicola</name>
    <dbReference type="NCBI Taxonomy" id="409291"/>
    <lineage>
        <taxon>Bacteria</taxon>
        <taxon>Bacillati</taxon>
        <taxon>Actinomycetota</taxon>
        <taxon>Actinomycetes</taxon>
        <taxon>Micrococcales</taxon>
        <taxon>Micrococcaceae</taxon>
        <taxon>Arthrobacter</taxon>
    </lineage>
</organism>
<keyword evidence="3" id="KW-1185">Reference proteome</keyword>
<dbReference type="Proteomes" id="UP001500102">
    <property type="component" value="Unassembled WGS sequence"/>
</dbReference>
<reference evidence="3" key="1">
    <citation type="journal article" date="2019" name="Int. J. Syst. Evol. Microbiol.">
        <title>The Global Catalogue of Microorganisms (GCM) 10K type strain sequencing project: providing services to taxonomists for standard genome sequencing and annotation.</title>
        <authorList>
            <consortium name="The Broad Institute Genomics Platform"/>
            <consortium name="The Broad Institute Genome Sequencing Center for Infectious Disease"/>
            <person name="Wu L."/>
            <person name="Ma J."/>
        </authorList>
    </citation>
    <scope>NUCLEOTIDE SEQUENCE [LARGE SCALE GENOMIC DNA]</scope>
    <source>
        <strain evidence="3">JCM 15921</strain>
    </source>
</reference>
<evidence type="ECO:0000256" key="1">
    <source>
        <dbReference type="SAM" id="MobiDB-lite"/>
    </source>
</evidence>
<proteinExistence type="predicted"/>
<feature type="region of interest" description="Disordered" evidence="1">
    <location>
        <begin position="1"/>
        <end position="31"/>
    </location>
</feature>
<evidence type="ECO:0000313" key="3">
    <source>
        <dbReference type="Proteomes" id="UP001500102"/>
    </source>
</evidence>